<feature type="non-terminal residue" evidence="1">
    <location>
        <position position="46"/>
    </location>
</feature>
<dbReference type="AlphaFoldDB" id="A0A8X6LIY0"/>
<name>A0A8X6LIY0_TRICU</name>
<proteinExistence type="predicted"/>
<keyword evidence="2" id="KW-1185">Reference proteome</keyword>
<accession>A0A8X6LIY0</accession>
<evidence type="ECO:0000313" key="2">
    <source>
        <dbReference type="Proteomes" id="UP000887116"/>
    </source>
</evidence>
<evidence type="ECO:0000313" key="1">
    <source>
        <dbReference type="EMBL" id="GFR10072.1"/>
    </source>
</evidence>
<reference evidence="1" key="1">
    <citation type="submission" date="2020-07" db="EMBL/GenBank/DDBJ databases">
        <title>Multicomponent nature underlies the extraordinary mechanical properties of spider dragline silk.</title>
        <authorList>
            <person name="Kono N."/>
            <person name="Nakamura H."/>
            <person name="Mori M."/>
            <person name="Yoshida Y."/>
            <person name="Ohtoshi R."/>
            <person name="Malay A.D."/>
            <person name="Moran D.A.P."/>
            <person name="Tomita M."/>
            <person name="Numata K."/>
            <person name="Arakawa K."/>
        </authorList>
    </citation>
    <scope>NUCLEOTIDE SEQUENCE</scope>
</reference>
<organism evidence="1 2">
    <name type="scientific">Trichonephila clavata</name>
    <name type="common">Joro spider</name>
    <name type="synonym">Nephila clavata</name>
    <dbReference type="NCBI Taxonomy" id="2740835"/>
    <lineage>
        <taxon>Eukaryota</taxon>
        <taxon>Metazoa</taxon>
        <taxon>Ecdysozoa</taxon>
        <taxon>Arthropoda</taxon>
        <taxon>Chelicerata</taxon>
        <taxon>Arachnida</taxon>
        <taxon>Araneae</taxon>
        <taxon>Araneomorphae</taxon>
        <taxon>Entelegynae</taxon>
        <taxon>Araneoidea</taxon>
        <taxon>Nephilidae</taxon>
        <taxon>Trichonephila</taxon>
    </lineage>
</organism>
<gene>
    <name evidence="1" type="ORF">TNCT_80041</name>
</gene>
<comment type="caution">
    <text evidence="1">The sequence shown here is derived from an EMBL/GenBank/DDBJ whole genome shotgun (WGS) entry which is preliminary data.</text>
</comment>
<dbReference type="EMBL" id="BMAO01036366">
    <property type="protein sequence ID" value="GFR10072.1"/>
    <property type="molecule type" value="Genomic_DNA"/>
</dbReference>
<protein>
    <submittedName>
        <fullName evidence="1">Uncharacterized protein</fullName>
    </submittedName>
</protein>
<sequence>MCEYAQCLPDIVNNNPPFTSPGYFVCRTDDFATGSHKCRKMRNFSI</sequence>
<dbReference type="Proteomes" id="UP000887116">
    <property type="component" value="Unassembled WGS sequence"/>
</dbReference>